<keyword evidence="1" id="KW-0472">Membrane</keyword>
<accession>A0A081A7G7</accession>
<gene>
    <name evidence="3" type="ORF">F444_09510</name>
</gene>
<sequence length="166" mass="18230">MRLICLLVVMMAILAGCCYDHATAGTTDQVENVKTASKPNNSSGDKANYYLKSDTKSDEERGGLEKLQTIFQKSPKFNTQMRKTSDLKTLQAAALKDPQIMKIKNSGENIEITSRDVKRLRSFTAKSPLQGLNLIEKLIGMAMVGVLVGGFTGLLVLFLNMINAKK</sequence>
<keyword evidence="1" id="KW-1133">Transmembrane helix</keyword>
<organism evidence="3 4">
    <name type="scientific">Phytophthora nicotianae P1976</name>
    <dbReference type="NCBI Taxonomy" id="1317066"/>
    <lineage>
        <taxon>Eukaryota</taxon>
        <taxon>Sar</taxon>
        <taxon>Stramenopiles</taxon>
        <taxon>Oomycota</taxon>
        <taxon>Peronosporomycetes</taxon>
        <taxon>Peronosporales</taxon>
        <taxon>Peronosporaceae</taxon>
        <taxon>Phytophthora</taxon>
    </lineage>
</organism>
<dbReference type="EMBL" id="ANJA01001748">
    <property type="protein sequence ID" value="ETO74828.1"/>
    <property type="molecule type" value="Genomic_DNA"/>
</dbReference>
<evidence type="ECO:0000256" key="1">
    <source>
        <dbReference type="SAM" id="Phobius"/>
    </source>
</evidence>
<evidence type="ECO:0008006" key="5">
    <source>
        <dbReference type="Google" id="ProtNLM"/>
    </source>
</evidence>
<dbReference type="AlphaFoldDB" id="A0A081A7G7"/>
<keyword evidence="1" id="KW-0812">Transmembrane</keyword>
<feature type="signal peptide" evidence="2">
    <location>
        <begin position="1"/>
        <end position="24"/>
    </location>
</feature>
<reference evidence="3 4" key="1">
    <citation type="submission" date="2013-11" db="EMBL/GenBank/DDBJ databases">
        <title>The Genome Sequence of Phytophthora parasitica P1976.</title>
        <authorList>
            <consortium name="The Broad Institute Genomics Platform"/>
            <person name="Russ C."/>
            <person name="Tyler B."/>
            <person name="Panabieres F."/>
            <person name="Shan W."/>
            <person name="Tripathy S."/>
            <person name="Grunwald N."/>
            <person name="Machado M."/>
            <person name="Johnson C.S."/>
            <person name="Walker B."/>
            <person name="Young S."/>
            <person name="Zeng Q."/>
            <person name="Gargeya S."/>
            <person name="Fitzgerald M."/>
            <person name="Haas B."/>
            <person name="Abouelleil A."/>
            <person name="Allen A.W."/>
            <person name="Alvarado L."/>
            <person name="Arachchi H.M."/>
            <person name="Berlin A.M."/>
            <person name="Chapman S.B."/>
            <person name="Gainer-Dewar J."/>
            <person name="Goldberg J."/>
            <person name="Griggs A."/>
            <person name="Gujja S."/>
            <person name="Hansen M."/>
            <person name="Howarth C."/>
            <person name="Imamovic A."/>
            <person name="Ireland A."/>
            <person name="Larimer J."/>
            <person name="McCowan C."/>
            <person name="Murphy C."/>
            <person name="Pearson M."/>
            <person name="Poon T.W."/>
            <person name="Priest M."/>
            <person name="Roberts A."/>
            <person name="Saif S."/>
            <person name="Shea T."/>
            <person name="Sisk P."/>
            <person name="Sykes S."/>
            <person name="Wortman J."/>
            <person name="Nusbaum C."/>
            <person name="Birren B."/>
        </authorList>
    </citation>
    <scope>NUCLEOTIDE SEQUENCE [LARGE SCALE GENOMIC DNA]</scope>
    <source>
        <strain evidence="3 4">P1976</strain>
    </source>
</reference>
<dbReference type="PROSITE" id="PS51257">
    <property type="entry name" value="PROKAR_LIPOPROTEIN"/>
    <property type="match status" value="1"/>
</dbReference>
<name>A0A081A7G7_PHYNI</name>
<protein>
    <recommendedName>
        <fullName evidence="5">RxLR effector protein</fullName>
    </recommendedName>
</protein>
<feature type="chain" id="PRO_5001753947" description="RxLR effector protein" evidence="2">
    <location>
        <begin position="25"/>
        <end position="166"/>
    </location>
</feature>
<evidence type="ECO:0000256" key="2">
    <source>
        <dbReference type="SAM" id="SignalP"/>
    </source>
</evidence>
<keyword evidence="2" id="KW-0732">Signal</keyword>
<comment type="caution">
    <text evidence="3">The sequence shown here is derived from an EMBL/GenBank/DDBJ whole genome shotgun (WGS) entry which is preliminary data.</text>
</comment>
<evidence type="ECO:0000313" key="3">
    <source>
        <dbReference type="EMBL" id="ETO74828.1"/>
    </source>
</evidence>
<evidence type="ECO:0000313" key="4">
    <source>
        <dbReference type="Proteomes" id="UP000028582"/>
    </source>
</evidence>
<dbReference type="Proteomes" id="UP000028582">
    <property type="component" value="Unassembled WGS sequence"/>
</dbReference>
<feature type="transmembrane region" description="Helical" evidence="1">
    <location>
        <begin position="138"/>
        <end position="162"/>
    </location>
</feature>
<proteinExistence type="predicted"/>